<proteinExistence type="predicted"/>
<dbReference type="RefSeq" id="WP_183773568.1">
    <property type="nucleotide sequence ID" value="NZ_JACIDK010000003.1"/>
</dbReference>
<protein>
    <submittedName>
        <fullName evidence="2">Uncharacterized protein</fullName>
    </submittedName>
</protein>
<feature type="transmembrane region" description="Helical" evidence="1">
    <location>
        <begin position="100"/>
        <end position="122"/>
    </location>
</feature>
<accession>A0A839ZZD9</accession>
<organism evidence="2 3">
    <name type="scientific">Phenylobacterium haematophilum</name>
    <dbReference type="NCBI Taxonomy" id="98513"/>
    <lineage>
        <taxon>Bacteria</taxon>
        <taxon>Pseudomonadati</taxon>
        <taxon>Pseudomonadota</taxon>
        <taxon>Alphaproteobacteria</taxon>
        <taxon>Caulobacterales</taxon>
        <taxon>Caulobacteraceae</taxon>
        <taxon>Phenylobacterium</taxon>
    </lineage>
</organism>
<keyword evidence="1" id="KW-0812">Transmembrane</keyword>
<keyword evidence="3" id="KW-1185">Reference proteome</keyword>
<feature type="transmembrane region" description="Helical" evidence="1">
    <location>
        <begin position="61"/>
        <end position="80"/>
    </location>
</feature>
<evidence type="ECO:0000256" key="1">
    <source>
        <dbReference type="SAM" id="Phobius"/>
    </source>
</evidence>
<dbReference type="AlphaFoldDB" id="A0A839ZZD9"/>
<reference evidence="2 3" key="1">
    <citation type="submission" date="2020-08" db="EMBL/GenBank/DDBJ databases">
        <title>Genomic Encyclopedia of Type Strains, Phase IV (KMG-IV): sequencing the most valuable type-strain genomes for metagenomic binning, comparative biology and taxonomic classification.</title>
        <authorList>
            <person name="Goeker M."/>
        </authorList>
    </citation>
    <scope>NUCLEOTIDE SEQUENCE [LARGE SCALE GENOMIC DNA]</scope>
    <source>
        <strain evidence="2 3">DSM 21793</strain>
    </source>
</reference>
<gene>
    <name evidence="2" type="ORF">GGQ61_002713</name>
</gene>
<dbReference type="Proteomes" id="UP000530564">
    <property type="component" value="Unassembled WGS sequence"/>
</dbReference>
<keyword evidence="1" id="KW-0472">Membrane</keyword>
<sequence length="128" mass="14110">MSRFAVISAALLGVLFPLLETLRRGFSAWLTTPVTLLEDYVAGALLLWAAVFLGQRRPSGWVVMLAAAAYTTGMMSSSFWKQLEAQLTGETWEDNQIVVIGFKLLLWGVPLILTIISARAVLRQQAAR</sequence>
<evidence type="ECO:0000313" key="2">
    <source>
        <dbReference type="EMBL" id="MBB3891985.1"/>
    </source>
</evidence>
<dbReference type="EMBL" id="JACIDK010000003">
    <property type="protein sequence ID" value="MBB3891985.1"/>
    <property type="molecule type" value="Genomic_DNA"/>
</dbReference>
<feature type="transmembrane region" description="Helical" evidence="1">
    <location>
        <begin position="37"/>
        <end position="54"/>
    </location>
</feature>
<name>A0A839ZZD9_9CAUL</name>
<evidence type="ECO:0000313" key="3">
    <source>
        <dbReference type="Proteomes" id="UP000530564"/>
    </source>
</evidence>
<keyword evidence="1" id="KW-1133">Transmembrane helix</keyword>
<comment type="caution">
    <text evidence="2">The sequence shown here is derived from an EMBL/GenBank/DDBJ whole genome shotgun (WGS) entry which is preliminary data.</text>
</comment>